<proteinExistence type="predicted"/>
<evidence type="ECO:0000313" key="1">
    <source>
        <dbReference type="EMBL" id="KAF2683982.1"/>
    </source>
</evidence>
<sequence length="153" mass="17304">MFLLLSGKARARFNTTFYMYISVNCYTFSEGQWCSGISCTFGWVYPSFLDGKQIKGFLLPFPAYDLRALRISSGWLSRILWSYILHFGVRIMYGFLISPSRRTVIKAPVLSPSYPILINSSLRIQSITTLDAGTSTTTPTESIHSTLEAMNCR</sequence>
<protein>
    <submittedName>
        <fullName evidence="1">Uncharacterized protein</fullName>
    </submittedName>
</protein>
<organism evidence="1 2">
    <name type="scientific">Lentithecium fluviatile CBS 122367</name>
    <dbReference type="NCBI Taxonomy" id="1168545"/>
    <lineage>
        <taxon>Eukaryota</taxon>
        <taxon>Fungi</taxon>
        <taxon>Dikarya</taxon>
        <taxon>Ascomycota</taxon>
        <taxon>Pezizomycotina</taxon>
        <taxon>Dothideomycetes</taxon>
        <taxon>Pleosporomycetidae</taxon>
        <taxon>Pleosporales</taxon>
        <taxon>Massarineae</taxon>
        <taxon>Lentitheciaceae</taxon>
        <taxon>Lentithecium</taxon>
    </lineage>
</organism>
<dbReference type="AlphaFoldDB" id="A0A6G1J0F8"/>
<dbReference type="EMBL" id="MU005582">
    <property type="protein sequence ID" value="KAF2683982.1"/>
    <property type="molecule type" value="Genomic_DNA"/>
</dbReference>
<accession>A0A6G1J0F8</accession>
<reference evidence="1" key="1">
    <citation type="journal article" date="2020" name="Stud. Mycol.">
        <title>101 Dothideomycetes genomes: a test case for predicting lifestyles and emergence of pathogens.</title>
        <authorList>
            <person name="Haridas S."/>
            <person name="Albert R."/>
            <person name="Binder M."/>
            <person name="Bloem J."/>
            <person name="Labutti K."/>
            <person name="Salamov A."/>
            <person name="Andreopoulos B."/>
            <person name="Baker S."/>
            <person name="Barry K."/>
            <person name="Bills G."/>
            <person name="Bluhm B."/>
            <person name="Cannon C."/>
            <person name="Castanera R."/>
            <person name="Culley D."/>
            <person name="Daum C."/>
            <person name="Ezra D."/>
            <person name="Gonzalez J."/>
            <person name="Henrissat B."/>
            <person name="Kuo A."/>
            <person name="Liang C."/>
            <person name="Lipzen A."/>
            <person name="Lutzoni F."/>
            <person name="Magnuson J."/>
            <person name="Mondo S."/>
            <person name="Nolan M."/>
            <person name="Ohm R."/>
            <person name="Pangilinan J."/>
            <person name="Park H.-J."/>
            <person name="Ramirez L."/>
            <person name="Alfaro M."/>
            <person name="Sun H."/>
            <person name="Tritt A."/>
            <person name="Yoshinaga Y."/>
            <person name="Zwiers L.-H."/>
            <person name="Turgeon B."/>
            <person name="Goodwin S."/>
            <person name="Spatafora J."/>
            <person name="Crous P."/>
            <person name="Grigoriev I."/>
        </authorList>
    </citation>
    <scope>NUCLEOTIDE SEQUENCE</scope>
    <source>
        <strain evidence="1">CBS 122367</strain>
    </source>
</reference>
<name>A0A6G1J0F8_9PLEO</name>
<dbReference type="Proteomes" id="UP000799291">
    <property type="component" value="Unassembled WGS sequence"/>
</dbReference>
<gene>
    <name evidence="1" type="ORF">K458DRAFT_35833</name>
</gene>
<evidence type="ECO:0000313" key="2">
    <source>
        <dbReference type="Proteomes" id="UP000799291"/>
    </source>
</evidence>
<keyword evidence="2" id="KW-1185">Reference proteome</keyword>